<evidence type="ECO:0000256" key="10">
    <source>
        <dbReference type="RuleBase" id="RU368065"/>
    </source>
</evidence>
<dbReference type="GO" id="GO:0032366">
    <property type="term" value="P:intracellular sterol transport"/>
    <property type="evidence" value="ECO:0007669"/>
    <property type="project" value="UniProtKB-UniRule"/>
</dbReference>
<keyword evidence="7 10" id="KW-0445">Lipid transport</keyword>
<dbReference type="GO" id="GO:0000139">
    <property type="term" value="C:Golgi membrane"/>
    <property type="evidence" value="ECO:0007669"/>
    <property type="project" value="UniProtKB-SubCell"/>
</dbReference>
<dbReference type="GO" id="GO:0016125">
    <property type="term" value="P:sterol metabolic process"/>
    <property type="evidence" value="ECO:0007669"/>
    <property type="project" value="UniProtKB-UniRule"/>
</dbReference>
<dbReference type="Pfam" id="PF13424">
    <property type="entry name" value="TPR_12"/>
    <property type="match status" value="1"/>
</dbReference>
<keyword evidence="4" id="KW-0812">Transmembrane</keyword>
<dbReference type="InterPro" id="IPR007290">
    <property type="entry name" value="Arv1"/>
</dbReference>
<keyword evidence="6" id="KW-1133">Transmembrane helix</keyword>
<evidence type="ECO:0000256" key="9">
    <source>
        <dbReference type="ARBA" id="ARBA00023136"/>
    </source>
</evidence>
<evidence type="ECO:0000256" key="8">
    <source>
        <dbReference type="ARBA" id="ARBA00023098"/>
    </source>
</evidence>
<dbReference type="Pfam" id="PF04161">
    <property type="entry name" value="Arv1"/>
    <property type="match status" value="2"/>
</dbReference>
<dbReference type="GO" id="GO:0005789">
    <property type="term" value="C:endoplasmic reticulum membrane"/>
    <property type="evidence" value="ECO:0007669"/>
    <property type="project" value="UniProtKB-SubCell"/>
</dbReference>
<proteinExistence type="inferred from homology"/>
<keyword evidence="8 10" id="KW-0443">Lipid metabolism</keyword>
<accession>A0A178EUS8</accession>
<organism evidence="12 13">
    <name type="scientific">Trichophyton rubrum</name>
    <name type="common">Athlete's foot fungus</name>
    <name type="synonym">Epidermophyton rubrum</name>
    <dbReference type="NCBI Taxonomy" id="5551"/>
    <lineage>
        <taxon>Eukaryota</taxon>
        <taxon>Fungi</taxon>
        <taxon>Dikarya</taxon>
        <taxon>Ascomycota</taxon>
        <taxon>Pezizomycotina</taxon>
        <taxon>Eurotiomycetes</taxon>
        <taxon>Eurotiomycetidae</taxon>
        <taxon>Onygenales</taxon>
        <taxon>Arthrodermataceae</taxon>
        <taxon>Trichophyton</taxon>
    </lineage>
</organism>
<evidence type="ECO:0000256" key="5">
    <source>
        <dbReference type="ARBA" id="ARBA00022824"/>
    </source>
</evidence>
<dbReference type="Proteomes" id="UP000243015">
    <property type="component" value="Unassembled WGS sequence"/>
</dbReference>
<evidence type="ECO:0000256" key="6">
    <source>
        <dbReference type="ARBA" id="ARBA00022989"/>
    </source>
</evidence>
<sequence length="1243" mass="138740">MSKDLRSLDQNFKSQMMSMENRIKFSDESGAGPDLEGVSTLSRIKHSRSSIRSVAAAVSITTPNKFFDVPQPVSSVYTGRTAFLEKLRNILFSPVTLESTQKQLRFVIYGMGGSGKTQFCSKFAEQNRDCLWGVFWVDASSQERIKQTYAEIGKLGEVEPNHKAAMHWLSNREERWLLIIDNADDPRIDLHEFFPKGDRGYIIITTRNPAHKLYGNLKPGSFEFQGMEDYDARTLLLRAARLSEPWDADCATWAAKITRQLGFLALALIHAGAAIRNRLCSLKDYLTFYDKNWERIRRTRQLSVDSDGEREEYMSAHATYEVSFNGIAKKGTESSEDAIQLLKIFSFFYFKNIRFDILKKAVINCELEKAEQERKAQQEGERPLTWSSPVLPSAIREGRALQFFDEVRIRYALRELIQMSLVTQDESADSYSMHPLVHRWVQERPEMSTSEQAVWSQAAATTLAHSILLPPLGESEADEIFRRDILPHIDHVRSCLAAINDKITENRKGRWYGLVQWPGAGSRFGRDNAILYAKFSIVFAQNGRWDDAESLQLAVKQYADNILGLEHPITRRITLALALTYWNQGRGDEAADLQDAVLQACMASLGPNSHETLMSMDLLGQGRWQQGRYSEARMLQQHAVEGLIKIRGPRHEDTLSVMGNLGRTLMKFYENPDEAKRLLSQAYDGLSELLGPTHLKSLVMKEELALVILQMEEEPSLAATMIEEVLVSRKEKLGKEHPYSLLAMVNLARANIAMGQFKEAESLVRWGLEVADRNLSHKHIGTLMGRTVLGVILTRQSRFDEAEDTLLGVIENLRNFSSFRGDFHPDRLGAMIELAKCYKLQGRVNDSIRLCDETIEGLSKISLKEHPLEKMMKSKADDRALGKGVRLTQCARCQRFADKYVEHDFVVLFIDLVLIKPQVYRHLLFNRLGRDDDKFDRSIIRLGILILLFDVYLSWARIEKSSAIASSRLGNTPIIVQYVFFLTLNALATLAHHVTVRFLATILVLKPATQSQKAHEAPQRANTLPSSPSDAYATGGAIPTQFSANPSSTGGSSAADLARSSSGSDTVGDGAQSATPLPSLSVETDFPPPLRRSSTAPPQIRPIPPPALASRNAISTALLVSSCTKLFPILLVIWGTDASGEASGALDTSFLPTGSSEGEAALNSSIWSSQSLQSVVQSTLLTLAQPWSSLLLSVTNTHLVLLNNTEALLILLDCGYSYAIAMTLGGQLARWAVERCFLSLVGL</sequence>
<protein>
    <recommendedName>
        <fullName evidence="10">Protein ARV</fullName>
    </recommendedName>
</protein>
<evidence type="ECO:0000256" key="2">
    <source>
        <dbReference type="ARBA" id="ARBA00009187"/>
    </source>
</evidence>
<name>A0A178EUS8_TRIRU</name>
<dbReference type="GO" id="GO:0032541">
    <property type="term" value="C:cortical endoplasmic reticulum"/>
    <property type="evidence" value="ECO:0007669"/>
    <property type="project" value="TreeGrafter"/>
</dbReference>
<evidence type="ECO:0000313" key="12">
    <source>
        <dbReference type="EMBL" id="OAL63852.1"/>
    </source>
</evidence>
<dbReference type="PANTHER" id="PTHR14467">
    <property type="entry name" value="ARV1"/>
    <property type="match status" value="1"/>
</dbReference>
<gene>
    <name evidence="12" type="ORF">A7C99_4503</name>
</gene>
<comment type="similarity">
    <text evidence="2 10">Belongs to the ARV1 family.</text>
</comment>
<feature type="compositionally biased region" description="Polar residues" evidence="11">
    <location>
        <begin position="1072"/>
        <end position="1082"/>
    </location>
</feature>
<comment type="subcellular location">
    <subcellularLocation>
        <location evidence="1 10">Endoplasmic reticulum membrane</location>
        <topology evidence="1 10">Multi-pass membrane protein</topology>
    </subcellularLocation>
    <subcellularLocation>
        <location evidence="10">Golgi apparatus membrane</location>
        <topology evidence="10">Multi-pass membrane protein</topology>
    </subcellularLocation>
</comment>
<keyword evidence="9" id="KW-0472">Membrane</keyword>
<evidence type="ECO:0000256" key="1">
    <source>
        <dbReference type="ARBA" id="ARBA00004477"/>
    </source>
</evidence>
<dbReference type="PANTHER" id="PTHR14467:SF0">
    <property type="entry name" value="PROTEIN ARV1"/>
    <property type="match status" value="1"/>
</dbReference>
<dbReference type="VEuPathDB" id="FungiDB:TERG_05938"/>
<comment type="caution">
    <text evidence="12">The sequence shown here is derived from an EMBL/GenBank/DDBJ whole genome shotgun (WGS) entry which is preliminary data.</text>
</comment>
<keyword evidence="10" id="KW-0746">Sphingolipid metabolism</keyword>
<dbReference type="InterPro" id="IPR011990">
    <property type="entry name" value="TPR-like_helical_dom_sf"/>
</dbReference>
<comment type="function">
    <text evidence="10">Mediator of sterol homeostasis involved in sterol uptake, trafficking and distribution into membranes.</text>
</comment>
<evidence type="ECO:0000256" key="11">
    <source>
        <dbReference type="SAM" id="MobiDB-lite"/>
    </source>
</evidence>
<feature type="compositionally biased region" description="Polar residues" evidence="11">
    <location>
        <begin position="1042"/>
        <end position="1052"/>
    </location>
</feature>
<keyword evidence="5 10" id="KW-0256">Endoplasmic reticulum</keyword>
<comment type="function">
    <text evidence="10">Regulates also the sphingolipid metabolism.</text>
</comment>
<dbReference type="VEuPathDB" id="FungiDB:TERG_05939"/>
<dbReference type="GO" id="GO:0006665">
    <property type="term" value="P:sphingolipid metabolic process"/>
    <property type="evidence" value="ECO:0007669"/>
    <property type="project" value="UniProtKB-UniRule"/>
</dbReference>
<evidence type="ECO:0000313" key="13">
    <source>
        <dbReference type="Proteomes" id="UP000243015"/>
    </source>
</evidence>
<evidence type="ECO:0000256" key="3">
    <source>
        <dbReference type="ARBA" id="ARBA00022448"/>
    </source>
</evidence>
<dbReference type="EMBL" id="LHPM01000017">
    <property type="protein sequence ID" value="OAL63852.1"/>
    <property type="molecule type" value="Genomic_DNA"/>
</dbReference>
<dbReference type="GO" id="GO:0097036">
    <property type="term" value="P:regulation of plasma membrane sterol distribution"/>
    <property type="evidence" value="ECO:0007669"/>
    <property type="project" value="UniProtKB-UniRule"/>
</dbReference>
<dbReference type="Gene3D" id="1.25.40.10">
    <property type="entry name" value="Tetratricopeptide repeat domain"/>
    <property type="match status" value="2"/>
</dbReference>
<dbReference type="InterPro" id="IPR027417">
    <property type="entry name" value="P-loop_NTPase"/>
</dbReference>
<dbReference type="AlphaFoldDB" id="A0A178EUS8"/>
<feature type="region of interest" description="Disordered" evidence="11">
    <location>
        <begin position="1042"/>
        <end position="1106"/>
    </location>
</feature>
<keyword evidence="3 10" id="KW-0813">Transport</keyword>
<dbReference type="SUPFAM" id="SSF48452">
    <property type="entry name" value="TPR-like"/>
    <property type="match status" value="2"/>
</dbReference>
<keyword evidence="10" id="KW-0333">Golgi apparatus</keyword>
<evidence type="ECO:0000256" key="7">
    <source>
        <dbReference type="ARBA" id="ARBA00023055"/>
    </source>
</evidence>
<dbReference type="Gene3D" id="3.40.50.300">
    <property type="entry name" value="P-loop containing nucleotide triphosphate hydrolases"/>
    <property type="match status" value="1"/>
</dbReference>
<reference evidence="12 13" key="1">
    <citation type="submission" date="2016-05" db="EMBL/GenBank/DDBJ databases">
        <title>Genome sequencing of Trichophyton rubrum CMCC(F)T1i isolated from hair.</title>
        <authorList>
            <person name="Zhan P."/>
            <person name="Tao Y."/>
            <person name="Liu W."/>
        </authorList>
    </citation>
    <scope>NUCLEOTIDE SEQUENCE [LARGE SCALE GENOMIC DNA]</scope>
    <source>
        <strain evidence="13">CMCC(F)T1i</strain>
    </source>
</reference>
<dbReference type="SUPFAM" id="SSF52540">
    <property type="entry name" value="P-loop containing nucleoside triphosphate hydrolases"/>
    <property type="match status" value="1"/>
</dbReference>
<evidence type="ECO:0000256" key="4">
    <source>
        <dbReference type="ARBA" id="ARBA00022692"/>
    </source>
</evidence>